<dbReference type="PANTHER" id="PTHR34990">
    <property type="entry name" value="UDP-2,3-DIACYLGLUCOSAMINE HYDROLASE-RELATED"/>
    <property type="match status" value="1"/>
</dbReference>
<keyword evidence="2" id="KW-0997">Cell inner membrane</keyword>
<dbReference type="EMBL" id="AP025292">
    <property type="protein sequence ID" value="BDC98073.1"/>
    <property type="molecule type" value="Genomic_DNA"/>
</dbReference>
<keyword evidence="1" id="KW-1003">Cell membrane</keyword>
<dbReference type="InterPro" id="IPR029052">
    <property type="entry name" value="Metallo-depent_PP-like"/>
</dbReference>
<evidence type="ECO:0000256" key="2">
    <source>
        <dbReference type="ARBA" id="ARBA00022519"/>
    </source>
</evidence>
<keyword evidence="3" id="KW-0479">Metal-binding</keyword>
<dbReference type="CDD" id="cd07398">
    <property type="entry name" value="MPP_YbbF-LpxH"/>
    <property type="match status" value="1"/>
</dbReference>
<proteinExistence type="predicted"/>
<dbReference type="Pfam" id="PF00149">
    <property type="entry name" value="Metallophos"/>
    <property type="match status" value="1"/>
</dbReference>
<dbReference type="InterPro" id="IPR043461">
    <property type="entry name" value="LpxH-like"/>
</dbReference>
<feature type="domain" description="Calcineurin-like phosphoesterase" evidence="7">
    <location>
        <begin position="21"/>
        <end position="226"/>
    </location>
</feature>
<evidence type="ECO:0000256" key="4">
    <source>
        <dbReference type="ARBA" id="ARBA00022801"/>
    </source>
</evidence>
<accession>A0ABM7VAY6</accession>
<evidence type="ECO:0000256" key="6">
    <source>
        <dbReference type="ARBA" id="ARBA00023211"/>
    </source>
</evidence>
<keyword evidence="9" id="KW-1185">Reference proteome</keyword>
<dbReference type="Proteomes" id="UP001354989">
    <property type="component" value="Chromosome"/>
</dbReference>
<evidence type="ECO:0000256" key="5">
    <source>
        <dbReference type="ARBA" id="ARBA00023136"/>
    </source>
</evidence>
<dbReference type="SUPFAM" id="SSF56300">
    <property type="entry name" value="Metallo-dependent phosphatases"/>
    <property type="match status" value="1"/>
</dbReference>
<sequence>MSTGTEHMDLNELKVLPQGKKIFFASDFHLGAPNAEQSLIRERKIVRWLDHIEAEAHAILFLGDIFDFWFEYKTVVPRGFNRFFGKLAALKDRGIHVYMLTGNHDMWMFDFFPKEFGIPVIKQQPISITINNTRLMFGHGDGLGPGDKKYKFLKKIFANPFCQWCFERLHPNLGIGIATRWSHGSRAQNADFDEQFLGDDEWIYAYCKAVEEQQHHDYYLFGHRHLPMNLSVSDNSRYLNLGEWISHCLYGEFDGQKLELRNFESETKPINN</sequence>
<keyword evidence="6" id="KW-0464">Manganese</keyword>
<evidence type="ECO:0000256" key="1">
    <source>
        <dbReference type="ARBA" id="ARBA00022475"/>
    </source>
</evidence>
<organism evidence="8 9">
    <name type="scientific">Persicobacter psychrovividus</name>
    <dbReference type="NCBI Taxonomy" id="387638"/>
    <lineage>
        <taxon>Bacteria</taxon>
        <taxon>Pseudomonadati</taxon>
        <taxon>Bacteroidota</taxon>
        <taxon>Cytophagia</taxon>
        <taxon>Cytophagales</taxon>
        <taxon>Persicobacteraceae</taxon>
        <taxon>Persicobacter</taxon>
    </lineage>
</organism>
<protein>
    <submittedName>
        <fullName evidence="8">UDP-2,3-diacylglucosamine hydrolase</fullName>
    </submittedName>
</protein>
<dbReference type="InterPro" id="IPR004843">
    <property type="entry name" value="Calcineurin-like_PHP"/>
</dbReference>
<reference evidence="8 9" key="1">
    <citation type="submission" date="2021-12" db="EMBL/GenBank/DDBJ databases">
        <title>Genome sequencing of bacteria with rrn-lacking chromosome and rrn-plasmid.</title>
        <authorList>
            <person name="Anda M."/>
            <person name="Iwasaki W."/>
        </authorList>
    </citation>
    <scope>NUCLEOTIDE SEQUENCE [LARGE SCALE GENOMIC DNA]</scope>
    <source>
        <strain evidence="8 9">NBRC 101262</strain>
    </source>
</reference>
<evidence type="ECO:0000313" key="8">
    <source>
        <dbReference type="EMBL" id="BDC98073.1"/>
    </source>
</evidence>
<evidence type="ECO:0000256" key="3">
    <source>
        <dbReference type="ARBA" id="ARBA00022723"/>
    </source>
</evidence>
<dbReference type="GO" id="GO:0016787">
    <property type="term" value="F:hydrolase activity"/>
    <property type="evidence" value="ECO:0007669"/>
    <property type="project" value="UniProtKB-KW"/>
</dbReference>
<keyword evidence="5" id="KW-0472">Membrane</keyword>
<dbReference type="PANTHER" id="PTHR34990:SF1">
    <property type="entry name" value="UDP-2,3-DIACYLGLUCOSAMINE HYDROLASE"/>
    <property type="match status" value="1"/>
</dbReference>
<keyword evidence="4 8" id="KW-0378">Hydrolase</keyword>
<dbReference type="Gene3D" id="3.60.21.10">
    <property type="match status" value="1"/>
</dbReference>
<evidence type="ECO:0000259" key="7">
    <source>
        <dbReference type="Pfam" id="PF00149"/>
    </source>
</evidence>
<evidence type="ECO:0000313" key="9">
    <source>
        <dbReference type="Proteomes" id="UP001354989"/>
    </source>
</evidence>
<name>A0ABM7VAY6_9BACT</name>
<gene>
    <name evidence="8" type="primary">lpxH</name>
    <name evidence="8" type="ORF">PEPS_03540</name>
</gene>